<evidence type="ECO:0000313" key="4">
    <source>
        <dbReference type="Proteomes" id="UP001189429"/>
    </source>
</evidence>
<protein>
    <submittedName>
        <fullName evidence="3">Uncharacterized protein</fullName>
    </submittedName>
</protein>
<dbReference type="Proteomes" id="UP001189429">
    <property type="component" value="Unassembled WGS sequence"/>
</dbReference>
<feature type="compositionally biased region" description="Low complexity" evidence="1">
    <location>
        <begin position="105"/>
        <end position="123"/>
    </location>
</feature>
<keyword evidence="2" id="KW-0732">Signal</keyword>
<keyword evidence="4" id="KW-1185">Reference proteome</keyword>
<feature type="chain" id="PRO_5046886261" evidence="2">
    <location>
        <begin position="20"/>
        <end position="176"/>
    </location>
</feature>
<proteinExistence type="predicted"/>
<feature type="compositionally biased region" description="Pro residues" evidence="1">
    <location>
        <begin position="60"/>
        <end position="77"/>
    </location>
</feature>
<gene>
    <name evidence="3" type="ORF">PCOR1329_LOCUS19760</name>
</gene>
<dbReference type="EMBL" id="CAUYUJ010006335">
    <property type="protein sequence ID" value="CAK0817032.1"/>
    <property type="molecule type" value="Genomic_DNA"/>
</dbReference>
<feature type="signal peptide" evidence="2">
    <location>
        <begin position="1"/>
        <end position="19"/>
    </location>
</feature>
<feature type="compositionally biased region" description="Pro residues" evidence="1">
    <location>
        <begin position="124"/>
        <end position="134"/>
    </location>
</feature>
<feature type="region of interest" description="Disordered" evidence="1">
    <location>
        <begin position="55"/>
        <end position="134"/>
    </location>
</feature>
<accession>A0ABN9REL7</accession>
<reference evidence="3" key="1">
    <citation type="submission" date="2023-10" db="EMBL/GenBank/DDBJ databases">
        <authorList>
            <person name="Chen Y."/>
            <person name="Shah S."/>
            <person name="Dougan E. K."/>
            <person name="Thang M."/>
            <person name="Chan C."/>
        </authorList>
    </citation>
    <scope>NUCLEOTIDE SEQUENCE [LARGE SCALE GENOMIC DNA]</scope>
</reference>
<comment type="caution">
    <text evidence="3">The sequence shown here is derived from an EMBL/GenBank/DDBJ whole genome shotgun (WGS) entry which is preliminary data.</text>
</comment>
<evidence type="ECO:0000313" key="3">
    <source>
        <dbReference type="EMBL" id="CAK0817032.1"/>
    </source>
</evidence>
<feature type="compositionally biased region" description="Pro residues" evidence="1">
    <location>
        <begin position="86"/>
        <end position="104"/>
    </location>
</feature>
<sequence>MAPISRVAAFLALIVKVNADFPCGDYDLSPAAGNPVCGVDQSVCDETICCAAGTSAPTSAPTPMPPTDAPTPVPPTYAPTHAPTAAPTPMPPTYAPTPAPPTYAPTPASTAAPTHAPTAMPTAAPTPMPPTNAPTPAPTSAFTCDDYDNLQEASFGKRDVVGATSAIMCVLAAVWA</sequence>
<evidence type="ECO:0000256" key="1">
    <source>
        <dbReference type="SAM" id="MobiDB-lite"/>
    </source>
</evidence>
<evidence type="ECO:0000256" key="2">
    <source>
        <dbReference type="SAM" id="SignalP"/>
    </source>
</evidence>
<name>A0ABN9REL7_9DINO</name>
<organism evidence="3 4">
    <name type="scientific">Prorocentrum cordatum</name>
    <dbReference type="NCBI Taxonomy" id="2364126"/>
    <lineage>
        <taxon>Eukaryota</taxon>
        <taxon>Sar</taxon>
        <taxon>Alveolata</taxon>
        <taxon>Dinophyceae</taxon>
        <taxon>Prorocentrales</taxon>
        <taxon>Prorocentraceae</taxon>
        <taxon>Prorocentrum</taxon>
    </lineage>
</organism>
<dbReference type="PRINTS" id="PR01217">
    <property type="entry name" value="PRICHEXTENSN"/>
</dbReference>